<dbReference type="EMBL" id="VUJU01002095">
    <property type="protein sequence ID" value="KAF0762599.1"/>
    <property type="molecule type" value="Genomic_DNA"/>
</dbReference>
<dbReference type="AlphaFoldDB" id="A0A6G0YWY5"/>
<name>A0A6G0YWY5_APHCR</name>
<comment type="caution">
    <text evidence="1">The sequence shown here is derived from an EMBL/GenBank/DDBJ whole genome shotgun (WGS) entry which is preliminary data.</text>
</comment>
<keyword evidence="2" id="KW-1185">Reference proteome</keyword>
<organism evidence="1 2">
    <name type="scientific">Aphis craccivora</name>
    <name type="common">Cowpea aphid</name>
    <dbReference type="NCBI Taxonomy" id="307492"/>
    <lineage>
        <taxon>Eukaryota</taxon>
        <taxon>Metazoa</taxon>
        <taxon>Ecdysozoa</taxon>
        <taxon>Arthropoda</taxon>
        <taxon>Hexapoda</taxon>
        <taxon>Insecta</taxon>
        <taxon>Pterygota</taxon>
        <taxon>Neoptera</taxon>
        <taxon>Paraneoptera</taxon>
        <taxon>Hemiptera</taxon>
        <taxon>Sternorrhyncha</taxon>
        <taxon>Aphidomorpha</taxon>
        <taxon>Aphidoidea</taxon>
        <taxon>Aphididae</taxon>
        <taxon>Aphidini</taxon>
        <taxon>Aphis</taxon>
        <taxon>Aphis</taxon>
    </lineage>
</organism>
<sequence>MTMRFFFNITQILFKYENIKYTTVWFHRIVPTTSVPNNPIQMEIKSSALQLDQLHLQSEVHDETKQSHIICSMKFIMCLKFRTNQIIGIYQHLAISIIDTKIIMLILKTNVTIRPQINLIHVGTQYLCNIRYSALPSPIGVCLSITSRNNAPISNFGGGFRCKNSKRSDECIDFTMIITSRNNAPISNFGGGFRCKSEYPWCIIEVKS</sequence>
<evidence type="ECO:0000313" key="1">
    <source>
        <dbReference type="EMBL" id="KAF0762599.1"/>
    </source>
</evidence>
<protein>
    <submittedName>
        <fullName evidence="1">Uncharacterized protein</fullName>
    </submittedName>
</protein>
<gene>
    <name evidence="1" type="ORF">FWK35_00023801</name>
</gene>
<evidence type="ECO:0000313" key="2">
    <source>
        <dbReference type="Proteomes" id="UP000478052"/>
    </source>
</evidence>
<accession>A0A6G0YWY5</accession>
<proteinExistence type="predicted"/>
<dbReference type="Proteomes" id="UP000478052">
    <property type="component" value="Unassembled WGS sequence"/>
</dbReference>
<reference evidence="1 2" key="1">
    <citation type="submission" date="2019-08" db="EMBL/GenBank/DDBJ databases">
        <title>Whole genome of Aphis craccivora.</title>
        <authorList>
            <person name="Voronova N.V."/>
            <person name="Shulinski R.S."/>
            <person name="Bandarenka Y.V."/>
            <person name="Zhorov D.G."/>
            <person name="Warner D."/>
        </authorList>
    </citation>
    <scope>NUCLEOTIDE SEQUENCE [LARGE SCALE GENOMIC DNA]</scope>
    <source>
        <strain evidence="1">180601</strain>
        <tissue evidence="1">Whole Body</tissue>
    </source>
</reference>